<dbReference type="Pfam" id="PF04939">
    <property type="entry name" value="RRS1"/>
    <property type="match status" value="1"/>
</dbReference>
<organism evidence="7 8">
    <name type="scientific">Pleurodeles waltl</name>
    <name type="common">Iberian ribbed newt</name>
    <dbReference type="NCBI Taxonomy" id="8319"/>
    <lineage>
        <taxon>Eukaryota</taxon>
        <taxon>Metazoa</taxon>
        <taxon>Chordata</taxon>
        <taxon>Craniata</taxon>
        <taxon>Vertebrata</taxon>
        <taxon>Euteleostomi</taxon>
        <taxon>Amphibia</taxon>
        <taxon>Batrachia</taxon>
        <taxon>Caudata</taxon>
        <taxon>Salamandroidea</taxon>
        <taxon>Salamandridae</taxon>
        <taxon>Pleurodelinae</taxon>
        <taxon>Pleurodeles</taxon>
    </lineage>
</organism>
<feature type="compositionally biased region" description="Basic and acidic residues" evidence="6">
    <location>
        <begin position="294"/>
        <end position="308"/>
    </location>
</feature>
<evidence type="ECO:0000256" key="1">
    <source>
        <dbReference type="ARBA" id="ARBA00004123"/>
    </source>
</evidence>
<feature type="compositionally biased region" description="Basic residues" evidence="6">
    <location>
        <begin position="316"/>
        <end position="326"/>
    </location>
</feature>
<accession>A0AAV7UV94</accession>
<evidence type="ECO:0000256" key="6">
    <source>
        <dbReference type="SAM" id="MobiDB-lite"/>
    </source>
</evidence>
<proteinExistence type="inferred from homology"/>
<reference evidence="7" key="1">
    <citation type="journal article" date="2022" name="bioRxiv">
        <title>Sequencing and chromosome-scale assembly of the giantPleurodeles waltlgenome.</title>
        <authorList>
            <person name="Brown T."/>
            <person name="Elewa A."/>
            <person name="Iarovenko S."/>
            <person name="Subramanian E."/>
            <person name="Araus A.J."/>
            <person name="Petzold A."/>
            <person name="Susuki M."/>
            <person name="Suzuki K.-i.T."/>
            <person name="Hayashi T."/>
            <person name="Toyoda A."/>
            <person name="Oliveira C."/>
            <person name="Osipova E."/>
            <person name="Leigh N.D."/>
            <person name="Simon A."/>
            <person name="Yun M.H."/>
        </authorList>
    </citation>
    <scope>NUCLEOTIDE SEQUENCE</scope>
    <source>
        <strain evidence="7">20211129_DDA</strain>
        <tissue evidence="7">Liver</tissue>
    </source>
</reference>
<evidence type="ECO:0000256" key="4">
    <source>
        <dbReference type="ARBA" id="ARBA00023242"/>
    </source>
</evidence>
<evidence type="ECO:0000313" key="7">
    <source>
        <dbReference type="EMBL" id="KAJ1192326.1"/>
    </source>
</evidence>
<keyword evidence="4 5" id="KW-0539">Nucleus</keyword>
<feature type="region of interest" description="Disordered" evidence="6">
    <location>
        <begin position="292"/>
        <end position="355"/>
    </location>
</feature>
<evidence type="ECO:0000256" key="3">
    <source>
        <dbReference type="ARBA" id="ARBA00022517"/>
    </source>
</evidence>
<evidence type="ECO:0000256" key="5">
    <source>
        <dbReference type="RuleBase" id="RU364132"/>
    </source>
</evidence>
<dbReference type="GO" id="GO:0000447">
    <property type="term" value="P:endonucleolytic cleavage in ITS1 to separate SSU-rRNA from 5.8S rRNA and LSU-rRNA from tricistronic rRNA transcript (SSU-rRNA, 5.8S rRNA, LSU-rRNA)"/>
    <property type="evidence" value="ECO:0007669"/>
    <property type="project" value="TreeGrafter"/>
</dbReference>
<dbReference type="AlphaFoldDB" id="A0AAV7UV94"/>
<dbReference type="GO" id="GO:0005730">
    <property type="term" value="C:nucleolus"/>
    <property type="evidence" value="ECO:0007669"/>
    <property type="project" value="TreeGrafter"/>
</dbReference>
<protein>
    <recommendedName>
        <fullName evidence="5">Ribosome biogenesis regulatory protein</fullName>
    </recommendedName>
</protein>
<evidence type="ECO:0000313" key="8">
    <source>
        <dbReference type="Proteomes" id="UP001066276"/>
    </source>
</evidence>
<dbReference type="PANTHER" id="PTHR17602:SF4">
    <property type="entry name" value="RIBOSOME BIOGENESIS REGULATORY PROTEIN HOMOLOG"/>
    <property type="match status" value="1"/>
</dbReference>
<evidence type="ECO:0000256" key="2">
    <source>
        <dbReference type="ARBA" id="ARBA00010077"/>
    </source>
</evidence>
<keyword evidence="8" id="KW-1185">Reference proteome</keyword>
<keyword evidence="3 5" id="KW-0690">Ribosome biogenesis</keyword>
<dbReference type="GO" id="GO:0042273">
    <property type="term" value="P:ribosomal large subunit biogenesis"/>
    <property type="evidence" value="ECO:0007669"/>
    <property type="project" value="TreeGrafter"/>
</dbReference>
<comment type="similarity">
    <text evidence="2 5">Belongs to the RRS1 family.</text>
</comment>
<dbReference type="PANTHER" id="PTHR17602">
    <property type="entry name" value="RIBOSOME BIOGENESIS REGULATORY PROTEIN"/>
    <property type="match status" value="1"/>
</dbReference>
<feature type="compositionally biased region" description="Basic and acidic residues" evidence="6">
    <location>
        <begin position="248"/>
        <end position="260"/>
    </location>
</feature>
<comment type="caution">
    <text evidence="7">The sequence shown here is derived from an EMBL/GenBank/DDBJ whole genome shotgun (WGS) entry which is preliminary data.</text>
</comment>
<dbReference type="InterPro" id="IPR007023">
    <property type="entry name" value="Ribosom_reg"/>
</dbReference>
<feature type="region of interest" description="Disordered" evidence="6">
    <location>
        <begin position="204"/>
        <end position="277"/>
    </location>
</feature>
<name>A0AAV7UV94_PLEWA</name>
<dbReference type="GO" id="GO:0030687">
    <property type="term" value="C:preribosome, large subunit precursor"/>
    <property type="evidence" value="ECO:0007669"/>
    <property type="project" value="TreeGrafter"/>
</dbReference>
<gene>
    <name evidence="7" type="ORF">NDU88_001637</name>
</gene>
<dbReference type="EMBL" id="JANPWB010000004">
    <property type="protein sequence ID" value="KAJ1192326.1"/>
    <property type="molecule type" value="Genomic_DNA"/>
</dbReference>
<comment type="function">
    <text evidence="5">Involved in ribosomal large subunit assembly.</text>
</comment>
<dbReference type="Proteomes" id="UP001066276">
    <property type="component" value="Chromosome 2_2"/>
</dbReference>
<comment type="subcellular location">
    <subcellularLocation>
        <location evidence="1 5">Nucleus</location>
    </subcellularLocation>
</comment>
<feature type="compositionally biased region" description="Gly residues" evidence="6">
    <location>
        <begin position="210"/>
        <end position="222"/>
    </location>
</feature>
<sequence>MATQTVEALLARAELEEADKLRHITVHKELELQLDLGNLLACDPNPPDTHGRRAGSGAELEERLRALARENTQLLVNALWALPAERLPGGEAVLVARLPEPSMRLPREKPPPRPRAPTRWEQFAKLKGIQKRKKTNLMWDEAHGEWRRRWGYKRAGDDTKDWLIEVPEGSAGDPERDLFGERGQAKRERVAKNELNRLRNIARAQRGGDGRVPGPGGLGPVSGGTPSREQLGRAMQVARSSTASAGRFQERLPREKERPRGSGKKRHFEPLIGDLGAERSRQLELLGLMQSKKPKLDVTRATHKQMREEDSEAAAFRRRQPKKAGRSSKGPGGGYTAKYKSFTQQRTKKENKQKF</sequence>